<dbReference type="InterPro" id="IPR011146">
    <property type="entry name" value="HIT-like"/>
</dbReference>
<dbReference type="KEGG" id="caa:Caka_1130"/>
<dbReference type="Proteomes" id="UP000000925">
    <property type="component" value="Chromosome"/>
</dbReference>
<name>D5EHW0_CORAD</name>
<gene>
    <name evidence="6" type="ordered locus">Caka_1130</name>
</gene>
<dbReference type="EMBL" id="CP001998">
    <property type="protein sequence ID" value="ADE54151.1"/>
    <property type="molecule type" value="Genomic_DNA"/>
</dbReference>
<dbReference type="InterPro" id="IPR036265">
    <property type="entry name" value="HIT-like_sf"/>
</dbReference>
<evidence type="ECO:0000313" key="7">
    <source>
        <dbReference type="Proteomes" id="UP000000925"/>
    </source>
</evidence>
<proteinExistence type="predicted"/>
<dbReference type="OrthoDB" id="9784774at2"/>
<dbReference type="PROSITE" id="PS51084">
    <property type="entry name" value="HIT_2"/>
    <property type="match status" value="1"/>
</dbReference>
<evidence type="ECO:0000256" key="4">
    <source>
        <dbReference type="PROSITE-ProRule" id="PRU00464"/>
    </source>
</evidence>
<organism evidence="6 7">
    <name type="scientific">Coraliomargarita akajimensis (strain DSM 45221 / IAM 15411 / JCM 23193 / KCTC 12865 / 04OKA010-24)</name>
    <dbReference type="NCBI Taxonomy" id="583355"/>
    <lineage>
        <taxon>Bacteria</taxon>
        <taxon>Pseudomonadati</taxon>
        <taxon>Verrucomicrobiota</taxon>
        <taxon>Opitutia</taxon>
        <taxon>Puniceicoccales</taxon>
        <taxon>Coraliomargaritaceae</taxon>
        <taxon>Coraliomargarita</taxon>
    </lineage>
</organism>
<dbReference type="Gene3D" id="3.30.428.10">
    <property type="entry name" value="HIT-like"/>
    <property type="match status" value="1"/>
</dbReference>
<evidence type="ECO:0000256" key="1">
    <source>
        <dbReference type="ARBA" id="ARBA00022741"/>
    </source>
</evidence>
<reference evidence="6 7" key="1">
    <citation type="journal article" date="2010" name="Stand. Genomic Sci.">
        <title>Complete genome sequence of Coraliomargarita akajimensis type strain (04OKA010-24).</title>
        <authorList>
            <person name="Mavromatis K."/>
            <person name="Abt B."/>
            <person name="Brambilla E."/>
            <person name="Lapidus A."/>
            <person name="Copeland A."/>
            <person name="Deshpande S."/>
            <person name="Nolan M."/>
            <person name="Lucas S."/>
            <person name="Tice H."/>
            <person name="Cheng J.F."/>
            <person name="Han C."/>
            <person name="Detter J.C."/>
            <person name="Woyke T."/>
            <person name="Goodwin L."/>
            <person name="Pitluck S."/>
            <person name="Held B."/>
            <person name="Brettin T."/>
            <person name="Tapia R."/>
            <person name="Ivanova N."/>
            <person name="Mikhailova N."/>
            <person name="Pati A."/>
            <person name="Liolios K."/>
            <person name="Chen A."/>
            <person name="Palaniappan K."/>
            <person name="Land M."/>
            <person name="Hauser L."/>
            <person name="Chang Y.J."/>
            <person name="Jeffries C.D."/>
            <person name="Rohde M."/>
            <person name="Goker M."/>
            <person name="Bristow J."/>
            <person name="Eisen J.A."/>
            <person name="Markowitz V."/>
            <person name="Hugenholtz P."/>
            <person name="Klenk H.P."/>
            <person name="Kyrpides N.C."/>
        </authorList>
    </citation>
    <scope>NUCLEOTIDE SEQUENCE [LARGE SCALE GENOMIC DNA]</scope>
    <source>
        <strain evidence="7">DSM 45221 / IAM 15411 / JCM 23193 / KCTC 12865</strain>
    </source>
</reference>
<keyword evidence="7" id="KW-1185">Reference proteome</keyword>
<dbReference type="GO" id="GO:0003824">
    <property type="term" value="F:catalytic activity"/>
    <property type="evidence" value="ECO:0007669"/>
    <property type="project" value="InterPro"/>
</dbReference>
<dbReference type="PANTHER" id="PTHR42997">
    <property type="entry name" value="HIT FAMILY HYDROLASE"/>
    <property type="match status" value="1"/>
</dbReference>
<dbReference type="Pfam" id="PF01230">
    <property type="entry name" value="HIT"/>
    <property type="match status" value="1"/>
</dbReference>
<feature type="binding site" evidence="3">
    <location>
        <position position="124"/>
    </location>
    <ligand>
        <name>substrate</name>
    </ligand>
</feature>
<feature type="active site" description="Tele-AMP-histidine intermediate" evidence="2">
    <location>
        <position position="122"/>
    </location>
</feature>
<evidence type="ECO:0000313" key="6">
    <source>
        <dbReference type="EMBL" id="ADE54151.1"/>
    </source>
</evidence>
<evidence type="ECO:0000259" key="5">
    <source>
        <dbReference type="PROSITE" id="PS51084"/>
    </source>
</evidence>
<protein>
    <submittedName>
        <fullName evidence="6">Histidine triad (HIT) protein</fullName>
    </submittedName>
</protein>
<sequence>MQRLHAYWRMPYILAPKNPEDKGNPFVRIHQEAKDQANYILYRGRLNYIVMNRYPYNAGHLLVLPYREVPTLDQLTEEERHELMDLIVKAQQILQSALSPDGFNTGFNFGQAGGAGIPVHLHCHVVPRWNGDTNFMPVIGNTRVIPESMDAMWERLNEVVESL</sequence>
<dbReference type="HOGENOM" id="CLU_056776_1_2_0"/>
<dbReference type="eggNOG" id="COG0537">
    <property type="taxonomic scope" value="Bacteria"/>
</dbReference>
<keyword evidence="1" id="KW-0547">Nucleotide-binding</keyword>
<dbReference type="InterPro" id="IPR052908">
    <property type="entry name" value="AP-4-A_phosphorylase"/>
</dbReference>
<feature type="binding site" evidence="3">
    <location>
        <position position="52"/>
    </location>
    <ligand>
        <name>substrate</name>
    </ligand>
</feature>
<evidence type="ECO:0000256" key="3">
    <source>
        <dbReference type="PIRSR" id="PIRSR639383-2"/>
    </source>
</evidence>
<dbReference type="CDD" id="cd01275">
    <property type="entry name" value="FHIT"/>
    <property type="match status" value="1"/>
</dbReference>
<dbReference type="SUPFAM" id="SSF54197">
    <property type="entry name" value="HIT-like"/>
    <property type="match status" value="1"/>
</dbReference>
<accession>D5EHW0</accession>
<dbReference type="STRING" id="583355.Caka_1130"/>
<feature type="short sequence motif" description="Histidine triad motif" evidence="4">
    <location>
        <begin position="120"/>
        <end position="124"/>
    </location>
</feature>
<dbReference type="GO" id="GO:0000166">
    <property type="term" value="F:nucleotide binding"/>
    <property type="evidence" value="ECO:0007669"/>
    <property type="project" value="UniProtKB-KW"/>
</dbReference>
<dbReference type="AlphaFoldDB" id="D5EHW0"/>
<dbReference type="InterPro" id="IPR039383">
    <property type="entry name" value="FHIT"/>
</dbReference>
<dbReference type="PANTHER" id="PTHR42997:SF1">
    <property type="entry name" value="AP-4-A PHOSPHORYLASE"/>
    <property type="match status" value="1"/>
</dbReference>
<feature type="domain" description="HIT" evidence="5">
    <location>
        <begin position="27"/>
        <end position="135"/>
    </location>
</feature>
<evidence type="ECO:0000256" key="2">
    <source>
        <dbReference type="PIRSR" id="PIRSR639383-1"/>
    </source>
</evidence>